<dbReference type="InterPro" id="IPR016142">
    <property type="entry name" value="Citrate_synth-like_lrg_a-sub"/>
</dbReference>
<gene>
    <name evidence="1" type="ORF">HK097_008497</name>
</gene>
<dbReference type="SUPFAM" id="SSF48256">
    <property type="entry name" value="Citrate synthase"/>
    <property type="match status" value="1"/>
</dbReference>
<evidence type="ECO:0008006" key="3">
    <source>
        <dbReference type="Google" id="ProtNLM"/>
    </source>
</evidence>
<dbReference type="InterPro" id="IPR036969">
    <property type="entry name" value="Citrate_synthase_sf"/>
</dbReference>
<evidence type="ECO:0000313" key="1">
    <source>
        <dbReference type="EMBL" id="KAJ3056008.1"/>
    </source>
</evidence>
<accession>A0AAD5SJH0</accession>
<dbReference type="InterPro" id="IPR002020">
    <property type="entry name" value="Citrate_synthase"/>
</dbReference>
<organism evidence="1 2">
    <name type="scientific">Rhizophlyctis rosea</name>
    <dbReference type="NCBI Taxonomy" id="64517"/>
    <lineage>
        <taxon>Eukaryota</taxon>
        <taxon>Fungi</taxon>
        <taxon>Fungi incertae sedis</taxon>
        <taxon>Chytridiomycota</taxon>
        <taxon>Chytridiomycota incertae sedis</taxon>
        <taxon>Chytridiomycetes</taxon>
        <taxon>Rhizophlyctidales</taxon>
        <taxon>Rhizophlyctidaceae</taxon>
        <taxon>Rhizophlyctis</taxon>
    </lineage>
</organism>
<dbReference type="PANTHER" id="PTHR42871">
    <property type="entry name" value="CITRATE SYNTHASE"/>
    <property type="match status" value="1"/>
</dbReference>
<dbReference type="PANTHER" id="PTHR42871:SF1">
    <property type="entry name" value="CITRATE SYNTHASE"/>
    <property type="match status" value="1"/>
</dbReference>
<evidence type="ECO:0000313" key="2">
    <source>
        <dbReference type="Proteomes" id="UP001212841"/>
    </source>
</evidence>
<sequence length="173" mass="18516">MVTTNQDNGNRRIGAVRNHLSNKLGQDTQLYKGADAKANPAPTVVAGKGGAGTSGEQRFVLTDTMSGRSYNVPSPEAGPATFVVLPKGANNTTLTVLDNRTGKTYEVPIKDGTIQATAFQKMRDGGEGIRIYDPAYQNTAVARSSICEIDGEQGILRYRGYPIEELAGNMCFK</sequence>
<dbReference type="Pfam" id="PF00285">
    <property type="entry name" value="Citrate_synt"/>
    <property type="match status" value="1"/>
</dbReference>
<dbReference type="EMBL" id="JADGJD010000050">
    <property type="protein sequence ID" value="KAJ3056008.1"/>
    <property type="molecule type" value="Genomic_DNA"/>
</dbReference>
<dbReference type="AlphaFoldDB" id="A0AAD5SJH0"/>
<reference evidence="1" key="1">
    <citation type="submission" date="2020-05" db="EMBL/GenBank/DDBJ databases">
        <title>Phylogenomic resolution of chytrid fungi.</title>
        <authorList>
            <person name="Stajich J.E."/>
            <person name="Amses K."/>
            <person name="Simmons R."/>
            <person name="Seto K."/>
            <person name="Myers J."/>
            <person name="Bonds A."/>
            <person name="Quandt C.A."/>
            <person name="Barry K."/>
            <person name="Liu P."/>
            <person name="Grigoriev I."/>
            <person name="Longcore J.E."/>
            <person name="James T.Y."/>
        </authorList>
    </citation>
    <scope>NUCLEOTIDE SEQUENCE</scope>
    <source>
        <strain evidence="1">JEL0318</strain>
    </source>
</reference>
<comment type="caution">
    <text evidence="1">The sequence shown here is derived from an EMBL/GenBank/DDBJ whole genome shotgun (WGS) entry which is preliminary data.</text>
</comment>
<dbReference type="GO" id="GO:0046912">
    <property type="term" value="F:acyltransferase activity, acyl groups converted into alkyl on transfer"/>
    <property type="evidence" value="ECO:0007669"/>
    <property type="project" value="InterPro"/>
</dbReference>
<dbReference type="Gene3D" id="1.10.580.10">
    <property type="entry name" value="Citrate Synthase, domain 1"/>
    <property type="match status" value="1"/>
</dbReference>
<dbReference type="Proteomes" id="UP001212841">
    <property type="component" value="Unassembled WGS sequence"/>
</dbReference>
<keyword evidence="2" id="KW-1185">Reference proteome</keyword>
<protein>
    <recommendedName>
        <fullName evidence="3">Citrate synthase</fullName>
    </recommendedName>
</protein>
<proteinExistence type="predicted"/>
<name>A0AAD5SJH0_9FUNG</name>